<sequence>MDFAGNVKKRTKGAKDKTLDEDSEGSDDELGNLDDDEVSLGSMDGEEFAEVDEDGGTFMDVLDDESERVPELEVHSKVSTKKSKRKGTDDFDFAGSFQGPRKKKRNLNDSSLFVSAEEFGHLLDENMGSKFDNTGMNAMANKDNASLKQLRWEAERDDWLHNRDAKSIIKKKKHFKKKRIKTTQKTKKQRK</sequence>
<organism evidence="2">
    <name type="scientific">Pan troglodytes</name>
    <name type="common">Chimpanzee</name>
    <dbReference type="NCBI Taxonomy" id="9598"/>
    <lineage>
        <taxon>Eukaryota</taxon>
        <taxon>Metazoa</taxon>
        <taxon>Chordata</taxon>
        <taxon>Craniata</taxon>
        <taxon>Vertebrata</taxon>
        <taxon>Euteleostomi</taxon>
        <taxon>Mammalia</taxon>
        <taxon>Eutheria</taxon>
        <taxon>Euarchontoglires</taxon>
        <taxon>Primates</taxon>
        <taxon>Haplorrhini</taxon>
        <taxon>Catarrhini</taxon>
        <taxon>Hominidae</taxon>
        <taxon>Pan</taxon>
    </lineage>
</organism>
<name>G2HJN5_PANTR</name>
<dbReference type="AlphaFoldDB" id="G2HJN5"/>
<reference evidence="2" key="1">
    <citation type="journal article" date="2011" name="Funct. Integr. Genomics">
        <title>Major chimpanzee-specific structural changes in sperm development-associated genes.</title>
        <authorList>
            <person name="Kim R.N."/>
            <person name="Kim D.W."/>
            <person name="Choi S.H."/>
            <person name="Chae S.H."/>
            <person name="Nam S.H."/>
            <person name="Kim D.W."/>
            <person name="Kim A."/>
            <person name="Kang A."/>
            <person name="Park K.H."/>
            <person name="Lee Y.S."/>
            <person name="Hirai M."/>
            <person name="Suzuki Y."/>
            <person name="Sugano S."/>
            <person name="Hashimoto K."/>
            <person name="Kim D.S."/>
            <person name="Park H.S."/>
        </authorList>
    </citation>
    <scope>NUCLEOTIDE SEQUENCE</scope>
    <source>
        <tissue evidence="2">Testis</tissue>
    </source>
</reference>
<feature type="compositionally biased region" description="Acidic residues" evidence="1">
    <location>
        <begin position="21"/>
        <end position="66"/>
    </location>
</feature>
<evidence type="ECO:0000313" key="2">
    <source>
        <dbReference type="EMBL" id="BAK63943.1"/>
    </source>
</evidence>
<feature type="compositionally biased region" description="Basic and acidic residues" evidence="1">
    <location>
        <begin position="67"/>
        <end position="76"/>
    </location>
</feature>
<proteinExistence type="evidence at transcript level"/>
<evidence type="ECO:0000256" key="1">
    <source>
        <dbReference type="SAM" id="MobiDB-lite"/>
    </source>
</evidence>
<protein>
    <submittedName>
        <fullName evidence="2">CCAAT/enhancer-binding protein zeta</fullName>
    </submittedName>
</protein>
<feature type="region of interest" description="Disordered" evidence="1">
    <location>
        <begin position="168"/>
        <end position="191"/>
    </location>
</feature>
<dbReference type="EMBL" id="AK306949">
    <property type="protein sequence ID" value="BAK63943.1"/>
    <property type="molecule type" value="mRNA"/>
</dbReference>
<accession>G2HJN5</accession>
<feature type="region of interest" description="Disordered" evidence="1">
    <location>
        <begin position="1"/>
        <end position="105"/>
    </location>
</feature>